<sequence length="137" mass="15867">MDYNDTPFKSYEFEFDGYPAFAIINSTLDGFDNKAAYPVSVFIGIEPEQVDENGHPSDAEYEYLEAIESRLLEKLKPYDVIYVGHTTIPQRREIIFYIPNDESLIAFFEEWGTTTGRLTDVDIEEDADWENIQAFID</sequence>
<gene>
    <name evidence="2" type="ORF">GCM10023149_38630</name>
</gene>
<reference evidence="3" key="1">
    <citation type="journal article" date="2019" name="Int. J. Syst. Evol. Microbiol.">
        <title>The Global Catalogue of Microorganisms (GCM) 10K type strain sequencing project: providing services to taxonomists for standard genome sequencing and annotation.</title>
        <authorList>
            <consortium name="The Broad Institute Genomics Platform"/>
            <consortium name="The Broad Institute Genome Sequencing Center for Infectious Disease"/>
            <person name="Wu L."/>
            <person name="Ma J."/>
        </authorList>
    </citation>
    <scope>NUCLEOTIDE SEQUENCE [LARGE SCALE GENOMIC DNA]</scope>
    <source>
        <strain evidence="3">JCM 17705</strain>
    </source>
</reference>
<evidence type="ECO:0000313" key="2">
    <source>
        <dbReference type="EMBL" id="GAA4332378.1"/>
    </source>
</evidence>
<name>A0ABP8GZT0_9SPHI</name>
<feature type="domain" description="DUF695" evidence="1">
    <location>
        <begin position="11"/>
        <end position="131"/>
    </location>
</feature>
<evidence type="ECO:0000313" key="3">
    <source>
        <dbReference type="Proteomes" id="UP001500582"/>
    </source>
</evidence>
<evidence type="ECO:0000259" key="1">
    <source>
        <dbReference type="Pfam" id="PF05117"/>
    </source>
</evidence>
<dbReference type="Proteomes" id="UP001500582">
    <property type="component" value="Unassembled WGS sequence"/>
</dbReference>
<dbReference type="RefSeq" id="WP_345212812.1">
    <property type="nucleotide sequence ID" value="NZ_BAABFT010000012.1"/>
</dbReference>
<proteinExistence type="predicted"/>
<protein>
    <recommendedName>
        <fullName evidence="1">DUF695 domain-containing protein</fullName>
    </recommendedName>
</protein>
<dbReference type="Pfam" id="PF05117">
    <property type="entry name" value="DUF695"/>
    <property type="match status" value="1"/>
</dbReference>
<accession>A0ABP8GZT0</accession>
<dbReference type="InterPro" id="IPR016097">
    <property type="entry name" value="DUF695"/>
</dbReference>
<organism evidence="2 3">
    <name type="scientific">Mucilaginibacter gynuensis</name>
    <dbReference type="NCBI Taxonomy" id="1302236"/>
    <lineage>
        <taxon>Bacteria</taxon>
        <taxon>Pseudomonadati</taxon>
        <taxon>Bacteroidota</taxon>
        <taxon>Sphingobacteriia</taxon>
        <taxon>Sphingobacteriales</taxon>
        <taxon>Sphingobacteriaceae</taxon>
        <taxon>Mucilaginibacter</taxon>
    </lineage>
</organism>
<comment type="caution">
    <text evidence="2">The sequence shown here is derived from an EMBL/GenBank/DDBJ whole genome shotgun (WGS) entry which is preliminary data.</text>
</comment>
<dbReference type="EMBL" id="BAABFT010000012">
    <property type="protein sequence ID" value="GAA4332378.1"/>
    <property type="molecule type" value="Genomic_DNA"/>
</dbReference>
<keyword evidence="3" id="KW-1185">Reference proteome</keyword>